<dbReference type="Proteomes" id="UP000632289">
    <property type="component" value="Unassembled WGS sequence"/>
</dbReference>
<comment type="caution">
    <text evidence="1">The sequence shown here is derived from an EMBL/GenBank/DDBJ whole genome shotgun (WGS) entry which is preliminary data.</text>
</comment>
<dbReference type="AlphaFoldDB" id="A0A927F397"/>
<dbReference type="Gene3D" id="2.50.20.20">
    <property type="match status" value="1"/>
</dbReference>
<organism evidence="1 2">
    <name type="scientific">Streptomyces chumphonensis</name>
    <dbReference type="NCBI Taxonomy" id="1214925"/>
    <lineage>
        <taxon>Bacteria</taxon>
        <taxon>Bacillati</taxon>
        <taxon>Actinomycetota</taxon>
        <taxon>Actinomycetes</taxon>
        <taxon>Kitasatosporales</taxon>
        <taxon>Streptomycetaceae</taxon>
        <taxon>Streptomyces</taxon>
    </lineage>
</organism>
<dbReference type="InterPro" id="IPR029046">
    <property type="entry name" value="LolA/LolB/LppX"/>
</dbReference>
<proteinExistence type="predicted"/>
<dbReference type="EMBL" id="JACXYU010000019">
    <property type="protein sequence ID" value="MBD3934743.1"/>
    <property type="molecule type" value="Genomic_DNA"/>
</dbReference>
<evidence type="ECO:0008006" key="3">
    <source>
        <dbReference type="Google" id="ProtNLM"/>
    </source>
</evidence>
<dbReference type="SUPFAM" id="SSF89392">
    <property type="entry name" value="Prokaryotic lipoproteins and lipoprotein localization factors"/>
    <property type="match status" value="1"/>
</dbReference>
<keyword evidence="2" id="KW-1185">Reference proteome</keyword>
<dbReference type="PROSITE" id="PS51257">
    <property type="entry name" value="PROKAR_LIPOPROTEIN"/>
    <property type="match status" value="1"/>
</dbReference>
<evidence type="ECO:0000313" key="1">
    <source>
        <dbReference type="EMBL" id="MBD3934743.1"/>
    </source>
</evidence>
<reference evidence="1" key="1">
    <citation type="submission" date="2020-09" db="EMBL/GenBank/DDBJ databases">
        <title>Secondary metabolite and genome analysis of marine Streptomyces chumphonensis KK1-2T.</title>
        <authorList>
            <person name="Phongsopitanun W."/>
            <person name="Kanchanasin P."/>
            <person name="Pittayakhajonwut P."/>
            <person name="Suwanborirux K."/>
            <person name="Tanasupawat S."/>
        </authorList>
    </citation>
    <scope>NUCLEOTIDE SEQUENCE</scope>
    <source>
        <strain evidence="1">KK1-2</strain>
    </source>
</reference>
<protein>
    <recommendedName>
        <fullName evidence="3">Lipoprotein</fullName>
    </recommendedName>
</protein>
<evidence type="ECO:0000313" key="2">
    <source>
        <dbReference type="Proteomes" id="UP000632289"/>
    </source>
</evidence>
<sequence>MDRRKAAVGALAIVLTAVVGTGCSSRTVAVSEPAAKNGARAAVRGAADVLARAGTSRVRTEMELRSGGTRLTISGVGGFDFARHLGRIEVTMPDDHRRPVTEVLARGSLYMKHRGAGVPADKWVRVDPAQLPDGNLVANGVTDPLVAAELLRGVSSVRYAGTRELDGERVRRFRGTADVRAAAGEASPGSRAQLDAAAKGFSRRAVPFEVHLDEEGRVRRVRHTFVFGTEETVVSTVELYGFGEPVAVELPPAADVYTGRIATALPRS</sequence>
<gene>
    <name evidence="1" type="ORF">IF129_24670</name>
</gene>
<accession>A0A927F397</accession>
<name>A0A927F397_9ACTN</name>
<dbReference type="RefSeq" id="WP_191212038.1">
    <property type="nucleotide sequence ID" value="NZ_BAABKL010000004.1"/>
</dbReference>